<name>A0A263D5C0_9PSEU</name>
<dbReference type="AlphaFoldDB" id="A0A263D5C0"/>
<dbReference type="Pfam" id="PF00440">
    <property type="entry name" value="TetR_N"/>
    <property type="match status" value="1"/>
</dbReference>
<keyword evidence="3" id="KW-0804">Transcription</keyword>
<protein>
    <recommendedName>
        <fullName evidence="5">HTH tetR-type domain-containing protein</fullName>
    </recommendedName>
</protein>
<dbReference type="InterPro" id="IPR050109">
    <property type="entry name" value="HTH-type_TetR-like_transc_reg"/>
</dbReference>
<dbReference type="InParanoid" id="A0A263D5C0"/>
<dbReference type="InterPro" id="IPR001647">
    <property type="entry name" value="HTH_TetR"/>
</dbReference>
<dbReference type="PANTHER" id="PTHR30055">
    <property type="entry name" value="HTH-TYPE TRANSCRIPTIONAL REGULATOR RUTR"/>
    <property type="match status" value="1"/>
</dbReference>
<proteinExistence type="predicted"/>
<dbReference type="Gene3D" id="1.10.357.10">
    <property type="entry name" value="Tetracycline Repressor, domain 2"/>
    <property type="match status" value="1"/>
</dbReference>
<dbReference type="GO" id="GO:0000976">
    <property type="term" value="F:transcription cis-regulatory region binding"/>
    <property type="evidence" value="ECO:0007669"/>
    <property type="project" value="TreeGrafter"/>
</dbReference>
<dbReference type="InterPro" id="IPR009057">
    <property type="entry name" value="Homeodomain-like_sf"/>
</dbReference>
<evidence type="ECO:0000313" key="6">
    <source>
        <dbReference type="EMBL" id="OZM73623.1"/>
    </source>
</evidence>
<sequence length="197" mass="20818">MGRGAGPRRRAQLVAAAGTVVGRLGVEAMTTRAIAQEAELPLGLIHYYFKAKNDILAAVLADCTERLVLLIGRSTGDTLADCLRGLLRAVVADQASGEQLAQLQLTVTLMRNPEMAAHGREKYDRLLAALADRFALADPELDADREAAARLAAVMLVMFDGLLLAAGGLSDQSRVDSLVLDSERAVLAVRATLSPGA</sequence>
<evidence type="ECO:0000259" key="5">
    <source>
        <dbReference type="PROSITE" id="PS50977"/>
    </source>
</evidence>
<evidence type="ECO:0000256" key="3">
    <source>
        <dbReference type="ARBA" id="ARBA00023163"/>
    </source>
</evidence>
<dbReference type="Proteomes" id="UP000242444">
    <property type="component" value="Unassembled WGS sequence"/>
</dbReference>
<evidence type="ECO:0000256" key="1">
    <source>
        <dbReference type="ARBA" id="ARBA00023015"/>
    </source>
</evidence>
<dbReference type="SUPFAM" id="SSF48498">
    <property type="entry name" value="Tetracyclin repressor-like, C-terminal domain"/>
    <property type="match status" value="1"/>
</dbReference>
<dbReference type="InterPro" id="IPR036271">
    <property type="entry name" value="Tet_transcr_reg_TetR-rel_C_sf"/>
</dbReference>
<dbReference type="PROSITE" id="PS50977">
    <property type="entry name" value="HTH_TETR_2"/>
    <property type="match status" value="1"/>
</dbReference>
<dbReference type="GO" id="GO:0003700">
    <property type="term" value="F:DNA-binding transcription factor activity"/>
    <property type="evidence" value="ECO:0007669"/>
    <property type="project" value="TreeGrafter"/>
</dbReference>
<feature type="domain" description="HTH tetR-type" evidence="5">
    <location>
        <begin position="7"/>
        <end position="67"/>
    </location>
</feature>
<comment type="caution">
    <text evidence="6">The sequence shown here is derived from an EMBL/GenBank/DDBJ whole genome shotgun (WGS) entry which is preliminary data.</text>
</comment>
<dbReference type="EMBL" id="NKYE01000004">
    <property type="protein sequence ID" value="OZM73623.1"/>
    <property type="molecule type" value="Genomic_DNA"/>
</dbReference>
<reference evidence="6 7" key="1">
    <citation type="submission" date="2017-07" db="EMBL/GenBank/DDBJ databases">
        <title>Amycolatopsis antarcticus sp. nov., isolated from the surface of an Antarcticus brown macroalga.</title>
        <authorList>
            <person name="Wang J."/>
            <person name="Leiva S."/>
            <person name="Huang J."/>
            <person name="Huang Y."/>
        </authorList>
    </citation>
    <scope>NUCLEOTIDE SEQUENCE [LARGE SCALE GENOMIC DNA]</scope>
    <source>
        <strain evidence="6 7">AU-G6</strain>
    </source>
</reference>
<feature type="DNA-binding region" description="H-T-H motif" evidence="4">
    <location>
        <begin position="30"/>
        <end position="49"/>
    </location>
</feature>
<keyword evidence="7" id="KW-1185">Reference proteome</keyword>
<dbReference type="PANTHER" id="PTHR30055:SF234">
    <property type="entry name" value="HTH-TYPE TRANSCRIPTIONAL REGULATOR BETI"/>
    <property type="match status" value="1"/>
</dbReference>
<evidence type="ECO:0000256" key="4">
    <source>
        <dbReference type="PROSITE-ProRule" id="PRU00335"/>
    </source>
</evidence>
<accession>A0A263D5C0</accession>
<dbReference type="SUPFAM" id="SSF46689">
    <property type="entry name" value="Homeodomain-like"/>
    <property type="match status" value="1"/>
</dbReference>
<dbReference type="RefSeq" id="WP_094862140.1">
    <property type="nucleotide sequence ID" value="NZ_NKYE01000004.1"/>
</dbReference>
<evidence type="ECO:0000313" key="7">
    <source>
        <dbReference type="Proteomes" id="UP000242444"/>
    </source>
</evidence>
<dbReference type="OrthoDB" id="2356263at2"/>
<evidence type="ECO:0000256" key="2">
    <source>
        <dbReference type="ARBA" id="ARBA00023125"/>
    </source>
</evidence>
<organism evidence="6 7">
    <name type="scientific">Amycolatopsis antarctica</name>
    <dbReference type="NCBI Taxonomy" id="1854586"/>
    <lineage>
        <taxon>Bacteria</taxon>
        <taxon>Bacillati</taxon>
        <taxon>Actinomycetota</taxon>
        <taxon>Actinomycetes</taxon>
        <taxon>Pseudonocardiales</taxon>
        <taxon>Pseudonocardiaceae</taxon>
        <taxon>Amycolatopsis</taxon>
    </lineage>
</organism>
<keyword evidence="2 4" id="KW-0238">DNA-binding</keyword>
<gene>
    <name evidence="6" type="ORF">CFN78_08840</name>
</gene>
<keyword evidence="1" id="KW-0805">Transcription regulation</keyword>